<accession>A0A0P7IYA5</accession>
<dbReference type="EMBL" id="LKBA01000006">
    <property type="protein sequence ID" value="KPN63719.1"/>
    <property type="molecule type" value="Genomic_DNA"/>
</dbReference>
<dbReference type="RefSeq" id="WP_055190338.1">
    <property type="nucleotide sequence ID" value="NZ_FPBS01000027.1"/>
</dbReference>
<dbReference type="AlphaFoldDB" id="A0A0P7IYA5"/>
<reference evidence="1 2" key="1">
    <citation type="submission" date="2015-09" db="EMBL/GenBank/DDBJ databases">
        <title>Draft genome sequence of Aliiroseovarius crassostreae CV919-312TSm, the causative agent of Roseovarius Oyster Disease (formerly Juvenile Oyster Disease).</title>
        <authorList>
            <person name="Kessner L."/>
            <person name="Spinard E."/>
            <person name="Nelson D."/>
        </authorList>
    </citation>
    <scope>NUCLEOTIDE SEQUENCE [LARGE SCALE GENOMIC DNA]</scope>
    <source>
        <strain evidence="1 2">CV919-312</strain>
    </source>
</reference>
<dbReference type="Proteomes" id="UP000050471">
    <property type="component" value="Unassembled WGS sequence"/>
</dbReference>
<proteinExistence type="predicted"/>
<protein>
    <submittedName>
        <fullName evidence="1">Uncharacterized protein</fullName>
    </submittedName>
</protein>
<comment type="caution">
    <text evidence="1">The sequence shown here is derived from an EMBL/GenBank/DDBJ whole genome shotgun (WGS) entry which is preliminary data.</text>
</comment>
<evidence type="ECO:0000313" key="2">
    <source>
        <dbReference type="Proteomes" id="UP000050471"/>
    </source>
</evidence>
<sequence>MEPPYPDPTGDDDTAFLRMEQGFRQALDEDVHQKGRDPLRAQLAYVNKVLAAADALGIQLLSHLTRPEIPLLKDVGNLNHLRDEIDHTLVALRLKFARHDPVKPRHLPEDQHHRLLSLLNSITAEIENTHLPKTMDQEARQVLSTLRGQLETRTLRMEHFVDLGRVIASIGRQPETEAVADKCWQWLRLSMDLLSQSKDSHRPFAHLNDGEATGE</sequence>
<keyword evidence="2" id="KW-1185">Reference proteome</keyword>
<gene>
    <name evidence="1" type="ORF">AKJ29_13965</name>
</gene>
<name>A0A0P7IYA5_9RHOB</name>
<organism evidence="1 2">
    <name type="scientific">Aliiroseovarius crassostreae</name>
    <dbReference type="NCBI Taxonomy" id="154981"/>
    <lineage>
        <taxon>Bacteria</taxon>
        <taxon>Pseudomonadati</taxon>
        <taxon>Pseudomonadota</taxon>
        <taxon>Alphaproteobacteria</taxon>
        <taxon>Rhodobacterales</taxon>
        <taxon>Paracoccaceae</taxon>
        <taxon>Aliiroseovarius</taxon>
    </lineage>
</organism>
<evidence type="ECO:0000313" key="1">
    <source>
        <dbReference type="EMBL" id="KPN63719.1"/>
    </source>
</evidence>